<name>A0A844GB43_9NEIS</name>
<dbReference type="EMBL" id="WLYX01000001">
    <property type="protein sequence ID" value="MTD32570.1"/>
    <property type="molecule type" value="Genomic_DNA"/>
</dbReference>
<dbReference type="InterPro" id="IPR052563">
    <property type="entry name" value="FliK"/>
</dbReference>
<feature type="region of interest" description="Disordered" evidence="1">
    <location>
        <begin position="250"/>
        <end position="278"/>
    </location>
</feature>
<comment type="caution">
    <text evidence="3">The sequence shown here is derived from an EMBL/GenBank/DDBJ whole genome shotgun (WGS) entry which is preliminary data.</text>
</comment>
<keyword evidence="4" id="KW-1185">Reference proteome</keyword>
<keyword evidence="3" id="KW-0282">Flagellum</keyword>
<feature type="compositionally biased region" description="Basic and acidic residues" evidence="1">
    <location>
        <begin position="37"/>
        <end position="52"/>
    </location>
</feature>
<dbReference type="AlphaFoldDB" id="A0A844GB43"/>
<feature type="compositionally biased region" description="Low complexity" evidence="1">
    <location>
        <begin position="250"/>
        <end position="277"/>
    </location>
</feature>
<sequence length="297" mass="30898">MVGQVDASASDTSGLFANLLGVQLGSRAGTLLGASKDSGKTQLKDQDSKDSTASDNSNAANSLFLQGMPVVLPQQYVNQQIDVAKGNGDAALLSASSVNEGKADALALLTGAGKKAAPKALDEQNLPQDDKAFMQFLPVQAQASAPTAASNQASAVKTLTIQEPITDPNWTKSMSEQMLSMVSMKAEKAHIQINPPQLGPIDISLKMNGTDQAQVVFAAAVPSTREMLESNMPKLATMLAAGGIQLTGAQVSSGQSGQQQSHFAQQQNSRQQQNSSSEEVDALTAIKAARGVLSIFV</sequence>
<evidence type="ECO:0000259" key="2">
    <source>
        <dbReference type="Pfam" id="PF02120"/>
    </source>
</evidence>
<dbReference type="InterPro" id="IPR038610">
    <property type="entry name" value="FliK-like_C_sf"/>
</dbReference>
<dbReference type="RefSeq" id="WP_230369019.1">
    <property type="nucleotide sequence ID" value="NZ_WLYX01000001.1"/>
</dbReference>
<feature type="region of interest" description="Disordered" evidence="1">
    <location>
        <begin position="33"/>
        <end position="58"/>
    </location>
</feature>
<reference evidence="3 4" key="1">
    <citation type="submission" date="2019-11" db="EMBL/GenBank/DDBJ databases">
        <title>Draft genome sequence of Paludibacterium sp. dN18-1.</title>
        <authorList>
            <person name="Im W.-T."/>
        </authorList>
    </citation>
    <scope>NUCLEOTIDE SEQUENCE [LARGE SCALE GENOMIC DNA]</scope>
    <source>
        <strain evidence="4">dN 18-1</strain>
    </source>
</reference>
<dbReference type="InterPro" id="IPR021136">
    <property type="entry name" value="Flagellar_hook_control-like_C"/>
</dbReference>
<dbReference type="Pfam" id="PF02120">
    <property type="entry name" value="Flg_hook"/>
    <property type="match status" value="1"/>
</dbReference>
<proteinExistence type="predicted"/>
<keyword evidence="3" id="KW-0969">Cilium</keyword>
<evidence type="ECO:0000313" key="4">
    <source>
        <dbReference type="Proteomes" id="UP000446658"/>
    </source>
</evidence>
<evidence type="ECO:0000313" key="3">
    <source>
        <dbReference type="EMBL" id="MTD32570.1"/>
    </source>
</evidence>
<keyword evidence="3" id="KW-0966">Cell projection</keyword>
<gene>
    <name evidence="3" type="ORF">GKE73_02395</name>
</gene>
<dbReference type="CDD" id="cd17470">
    <property type="entry name" value="T3SS_Flik_C"/>
    <property type="match status" value="1"/>
</dbReference>
<evidence type="ECO:0000256" key="1">
    <source>
        <dbReference type="SAM" id="MobiDB-lite"/>
    </source>
</evidence>
<organism evidence="3 4">
    <name type="scientific">Paludibacterium denitrificans</name>
    <dbReference type="NCBI Taxonomy" id="2675226"/>
    <lineage>
        <taxon>Bacteria</taxon>
        <taxon>Pseudomonadati</taxon>
        <taxon>Pseudomonadota</taxon>
        <taxon>Betaproteobacteria</taxon>
        <taxon>Neisseriales</taxon>
        <taxon>Chromobacteriaceae</taxon>
        <taxon>Paludibacterium</taxon>
    </lineage>
</organism>
<dbReference type="PANTHER" id="PTHR37533:SF2">
    <property type="entry name" value="FLAGELLAR HOOK-LENGTH CONTROL PROTEIN"/>
    <property type="match status" value="1"/>
</dbReference>
<accession>A0A844GB43</accession>
<dbReference type="Proteomes" id="UP000446658">
    <property type="component" value="Unassembled WGS sequence"/>
</dbReference>
<protein>
    <submittedName>
        <fullName evidence="3">Flagellar hook-length control protein FliK</fullName>
    </submittedName>
</protein>
<dbReference type="Gene3D" id="3.30.750.140">
    <property type="match status" value="1"/>
</dbReference>
<feature type="domain" description="Flagellar hook-length control protein-like C-terminal" evidence="2">
    <location>
        <begin position="176"/>
        <end position="260"/>
    </location>
</feature>
<dbReference type="PANTHER" id="PTHR37533">
    <property type="entry name" value="FLAGELLAR HOOK-LENGTH CONTROL PROTEIN"/>
    <property type="match status" value="1"/>
</dbReference>